<dbReference type="AlphaFoldDB" id="A0A6M1T1G0"/>
<dbReference type="EMBL" id="JAALLT010000004">
    <property type="protein sequence ID" value="NGP77936.1"/>
    <property type="molecule type" value="Genomic_DNA"/>
</dbReference>
<comment type="cofactor">
    <cofactor evidence="1">
        <name>FMN</name>
        <dbReference type="ChEBI" id="CHEBI:58210"/>
    </cofactor>
</comment>
<dbReference type="SUPFAM" id="SSF50475">
    <property type="entry name" value="FMN-binding split barrel"/>
    <property type="match status" value="1"/>
</dbReference>
<evidence type="ECO:0000256" key="2">
    <source>
        <dbReference type="ARBA" id="ARBA00022630"/>
    </source>
</evidence>
<keyword evidence="2" id="KW-0285">Flavoprotein</keyword>
<protein>
    <submittedName>
        <fullName evidence="6">Flavin oxidoreductase</fullName>
    </submittedName>
</protein>
<evidence type="ECO:0000259" key="5">
    <source>
        <dbReference type="Pfam" id="PF01613"/>
    </source>
</evidence>
<evidence type="ECO:0000313" key="6">
    <source>
        <dbReference type="EMBL" id="NGP77936.1"/>
    </source>
</evidence>
<dbReference type="GO" id="GO:0010181">
    <property type="term" value="F:FMN binding"/>
    <property type="evidence" value="ECO:0007669"/>
    <property type="project" value="InterPro"/>
</dbReference>
<comment type="caution">
    <text evidence="6">The sequence shown here is derived from an EMBL/GenBank/DDBJ whole genome shotgun (WGS) entry which is preliminary data.</text>
</comment>
<gene>
    <name evidence="6" type="ORF">G3570_14905</name>
</gene>
<dbReference type="InterPro" id="IPR012349">
    <property type="entry name" value="Split_barrel_FMN-bd"/>
</dbReference>
<accession>A0A6M1T1G0</accession>
<reference evidence="6 7" key="1">
    <citation type="submission" date="2020-02" db="EMBL/GenBank/DDBJ databases">
        <title>Balneolaceae bacterium YR4-1, complete genome.</title>
        <authorList>
            <person name="Li Y."/>
            <person name="Wu S."/>
        </authorList>
    </citation>
    <scope>NUCLEOTIDE SEQUENCE [LARGE SCALE GENOMIC DNA]</scope>
    <source>
        <strain evidence="6 7">YR4-1</strain>
    </source>
</reference>
<evidence type="ECO:0000256" key="1">
    <source>
        <dbReference type="ARBA" id="ARBA00001917"/>
    </source>
</evidence>
<evidence type="ECO:0000256" key="4">
    <source>
        <dbReference type="ARBA" id="ARBA00038054"/>
    </source>
</evidence>
<keyword evidence="3" id="KW-0288">FMN</keyword>
<dbReference type="GO" id="GO:0016646">
    <property type="term" value="F:oxidoreductase activity, acting on the CH-NH group of donors, NAD or NADP as acceptor"/>
    <property type="evidence" value="ECO:0007669"/>
    <property type="project" value="UniProtKB-ARBA"/>
</dbReference>
<proteinExistence type="inferred from homology"/>
<organism evidence="6 7">
    <name type="scientific">Halalkalibaculum roseum</name>
    <dbReference type="NCBI Taxonomy" id="2709311"/>
    <lineage>
        <taxon>Bacteria</taxon>
        <taxon>Pseudomonadati</taxon>
        <taxon>Balneolota</taxon>
        <taxon>Balneolia</taxon>
        <taxon>Balneolales</taxon>
        <taxon>Balneolaceae</taxon>
        <taxon>Halalkalibaculum</taxon>
    </lineage>
</organism>
<evidence type="ECO:0000313" key="7">
    <source>
        <dbReference type="Proteomes" id="UP000473278"/>
    </source>
</evidence>
<feature type="domain" description="Flavin reductase like" evidence="5">
    <location>
        <begin position="20"/>
        <end position="154"/>
    </location>
</feature>
<dbReference type="PANTHER" id="PTHR33798:SF5">
    <property type="entry name" value="FLAVIN REDUCTASE LIKE DOMAIN-CONTAINING PROTEIN"/>
    <property type="match status" value="1"/>
</dbReference>
<comment type="similarity">
    <text evidence="4">Belongs to the flavoredoxin family.</text>
</comment>
<dbReference type="PANTHER" id="PTHR33798">
    <property type="entry name" value="FLAVOPROTEIN OXYGENASE"/>
    <property type="match status" value="1"/>
</dbReference>
<dbReference type="Proteomes" id="UP000473278">
    <property type="component" value="Unassembled WGS sequence"/>
</dbReference>
<dbReference type="InterPro" id="IPR002563">
    <property type="entry name" value="Flavin_Rdtase-like_dom"/>
</dbReference>
<name>A0A6M1T1G0_9BACT</name>
<keyword evidence="7" id="KW-1185">Reference proteome</keyword>
<dbReference type="Gene3D" id="2.30.110.10">
    <property type="entry name" value="Electron Transport, Fmn-binding Protein, Chain A"/>
    <property type="match status" value="1"/>
</dbReference>
<evidence type="ECO:0000256" key="3">
    <source>
        <dbReference type="ARBA" id="ARBA00022643"/>
    </source>
</evidence>
<sequence>MDKVPRLKMINAISGFKSASLVGTRDKNGHENLAIFNSIIHAGSNPPLLALLVRPLTVPRHTYSNIKETGWFTVNHIRREFYKRAHKTSGKYREDISEFEVCGLNSTYSTLCPAPYVEDAVIKIGLTFEEETKIEANGTILIIGAVKELTIPSASIEDDGFVNLETAGTLAISGLDSYHKTERLSREDFIKLPDDLSREDS</sequence>
<dbReference type="Pfam" id="PF01613">
    <property type="entry name" value="Flavin_Reduct"/>
    <property type="match status" value="1"/>
</dbReference>